<gene>
    <name evidence="2" type="primary">CyUL41A</name>
</gene>
<evidence type="ECO:0000313" key="2">
    <source>
        <dbReference type="EMBL" id="AKT72888.1"/>
    </source>
</evidence>
<name>A0A0K1H0A0_9BETA</name>
<feature type="transmembrane region" description="Helical" evidence="1">
    <location>
        <begin position="23"/>
        <end position="43"/>
    </location>
</feature>
<keyword evidence="1" id="KW-0472">Membrane</keyword>
<keyword evidence="1" id="KW-1133">Transmembrane helix</keyword>
<sequence length="79" mass="9408">MMLLWCNASFTELRQNYFLPCPWLVGVGCFVLGLFLLIFACLMKTVWSRKKYQHLLTTDEEEEDIVWEKKPLSTKDIEF</sequence>
<dbReference type="Pfam" id="PF17591">
    <property type="entry name" value="UL41A"/>
    <property type="match status" value="1"/>
</dbReference>
<dbReference type="InterPro" id="IPR020141">
    <property type="entry name" value="Herpesvirus_UL41A"/>
</dbReference>
<organism evidence="2 3">
    <name type="scientific">Cynomolgus macaque cytomegalovirus strain Mauritius</name>
    <dbReference type="NCBI Taxonomy" id="1690255"/>
    <lineage>
        <taxon>Viruses</taxon>
        <taxon>Duplodnaviria</taxon>
        <taxon>Heunggongvirae</taxon>
        <taxon>Peploviricota</taxon>
        <taxon>Herviviricetes</taxon>
        <taxon>Herpesvirales</taxon>
        <taxon>Orthoherpesviridae</taxon>
        <taxon>Betaherpesvirinae</taxon>
        <taxon>Cytomegalovirus</taxon>
        <taxon>Cytomegalovirus macacinebeta3</taxon>
    </lineage>
</organism>
<reference evidence="2 3" key="1">
    <citation type="journal article" date="2016" name="BMC Genomics">
        <title>A novel strain of cynomolgus macaque cytomegalovirus: implications for host-virus co-evolution.</title>
        <authorList>
            <person name="Russell J.N."/>
            <person name="Marsh A.K."/>
            <person name="Willer D.O."/>
            <person name="Ambagala A.P."/>
            <person name="Dzamba M."/>
            <person name="Chan J.K."/>
            <person name="Pilon R."/>
            <person name="Fournier J."/>
            <person name="Brudno M."/>
            <person name="Antony J.M."/>
            <person name="Sandstrom P."/>
            <person name="Evans B.J."/>
            <person name="MacDonald K.S."/>
        </authorList>
    </citation>
    <scope>NUCLEOTIDE SEQUENCE [LARGE SCALE GENOMIC DNA]</scope>
    <source>
        <strain evidence="2">Mauritius</strain>
    </source>
</reference>
<dbReference type="EMBL" id="KP796148">
    <property type="protein sequence ID" value="AKT72888.1"/>
    <property type="molecule type" value="Genomic_DNA"/>
</dbReference>
<accession>A0A0K1H0A0</accession>
<proteinExistence type="predicted"/>
<dbReference type="Proteomes" id="UP000118435">
    <property type="component" value="Segment"/>
</dbReference>
<protein>
    <submittedName>
        <fullName evidence="2">Protein UL41A</fullName>
    </submittedName>
</protein>
<evidence type="ECO:0000256" key="1">
    <source>
        <dbReference type="SAM" id="Phobius"/>
    </source>
</evidence>
<keyword evidence="1" id="KW-0812">Transmembrane</keyword>
<evidence type="ECO:0000313" key="3">
    <source>
        <dbReference type="Proteomes" id="UP000118435"/>
    </source>
</evidence>